<dbReference type="KEGG" id="bsen:DP114_04950"/>
<dbReference type="AlphaFoldDB" id="A0A856MR74"/>
<dbReference type="RefSeq" id="WP_169265048.1">
    <property type="nucleotide sequence ID" value="NZ_CAWOXK010000001.1"/>
</dbReference>
<reference evidence="1 2" key="1">
    <citation type="submission" date="2018-06" db="EMBL/GenBank/DDBJ databases">
        <title>Comparative genomics of Brasilonema spp. strains.</title>
        <authorList>
            <person name="Alvarenga D.O."/>
            <person name="Fiore M.F."/>
            <person name="Varani A.M."/>
        </authorList>
    </citation>
    <scope>NUCLEOTIDE SEQUENCE [LARGE SCALE GENOMIC DNA]</scope>
    <source>
        <strain evidence="1 2">CENA114</strain>
    </source>
</reference>
<keyword evidence="2" id="KW-1185">Reference proteome</keyword>
<gene>
    <name evidence="1" type="ORF">DP114_04950</name>
</gene>
<evidence type="ECO:0000313" key="2">
    <source>
        <dbReference type="Proteomes" id="UP000503129"/>
    </source>
</evidence>
<protein>
    <submittedName>
        <fullName evidence="1">Uncharacterized protein</fullName>
    </submittedName>
</protein>
<proteinExistence type="predicted"/>
<organism evidence="1 2">
    <name type="scientific">Brasilonema sennae CENA114</name>
    <dbReference type="NCBI Taxonomy" id="415709"/>
    <lineage>
        <taxon>Bacteria</taxon>
        <taxon>Bacillati</taxon>
        <taxon>Cyanobacteriota</taxon>
        <taxon>Cyanophyceae</taxon>
        <taxon>Nostocales</taxon>
        <taxon>Scytonemataceae</taxon>
        <taxon>Brasilonema</taxon>
        <taxon>Bromeliae group (in: Brasilonema)</taxon>
    </lineage>
</organism>
<evidence type="ECO:0000313" key="1">
    <source>
        <dbReference type="EMBL" id="QDL12111.1"/>
    </source>
</evidence>
<accession>A0A856MR74</accession>
<dbReference type="EMBL" id="CP030118">
    <property type="protein sequence ID" value="QDL12111.1"/>
    <property type="molecule type" value="Genomic_DNA"/>
</dbReference>
<dbReference type="Proteomes" id="UP000503129">
    <property type="component" value="Chromosome"/>
</dbReference>
<name>A0A856MR74_9CYAN</name>
<sequence>MQHLSKLLKIDNSNLAWVLRLSLHGLRTQLQEALKTATTDPGSTACQELLRELDILLQEAFQQETLSEKTVLSSQENSCWEDVLEPVSSEVKDELKLRQLSEVLLSDREISNYIGDYQILSTHDSDLWNEMQRLLLRVPEKIAHIWQEQMLTQASQLGATEDRRSHLSLPLIRNEYIYPGLKGKVEATGLYLSDQVDFDPRLMVQRHDGELDLLAAVVSIYLKFLELDSSLYHALKSVDRFGVRSLNDEREKSKYITALIDRFRRVQTTADNVDPVVALRARLDLDEAIHSLVYLPCAERYSWWGKLQQEARRTLDSMVEKTRHAGYHVQIRPLWGTYADVFNWSKDDLQLDIGGVRGEVSACLRVYAKINDEVLPGRVLFRSS</sequence>